<dbReference type="CDD" id="cd00077">
    <property type="entry name" value="HDc"/>
    <property type="match status" value="1"/>
</dbReference>
<organism evidence="3 4">
    <name type="scientific">Natronobacterium texcoconense</name>
    <dbReference type="NCBI Taxonomy" id="1095778"/>
    <lineage>
        <taxon>Archaea</taxon>
        <taxon>Methanobacteriati</taxon>
        <taxon>Methanobacteriota</taxon>
        <taxon>Stenosarchaea group</taxon>
        <taxon>Halobacteria</taxon>
        <taxon>Halobacteriales</taxon>
        <taxon>Natrialbaceae</taxon>
        <taxon>Natronobacterium</taxon>
    </lineage>
</organism>
<evidence type="ECO:0000313" key="3">
    <source>
        <dbReference type="EMBL" id="SDQ21815.1"/>
    </source>
</evidence>
<gene>
    <name evidence="3" type="ORF">SAMN04489842_0112</name>
</gene>
<proteinExistence type="predicted"/>
<name>A0A1H0Z2Y3_NATTX</name>
<keyword evidence="4" id="KW-1185">Reference proteome</keyword>
<dbReference type="NCBIfam" id="TIGR00277">
    <property type="entry name" value="HDIG"/>
    <property type="match status" value="1"/>
</dbReference>
<dbReference type="EMBL" id="FNLC01000001">
    <property type="protein sequence ID" value="SDQ21815.1"/>
    <property type="molecule type" value="Genomic_DNA"/>
</dbReference>
<dbReference type="Gene3D" id="1.10.3210.10">
    <property type="entry name" value="Hypothetical protein af1432"/>
    <property type="match status" value="1"/>
</dbReference>
<feature type="region of interest" description="Disordered" evidence="1">
    <location>
        <begin position="1"/>
        <end position="42"/>
    </location>
</feature>
<dbReference type="InterPro" id="IPR006674">
    <property type="entry name" value="HD_domain"/>
</dbReference>
<dbReference type="Pfam" id="PF01966">
    <property type="entry name" value="HD"/>
    <property type="match status" value="1"/>
</dbReference>
<evidence type="ECO:0000256" key="1">
    <source>
        <dbReference type="SAM" id="MobiDB-lite"/>
    </source>
</evidence>
<dbReference type="SUPFAM" id="SSF109604">
    <property type="entry name" value="HD-domain/PDEase-like"/>
    <property type="match status" value="1"/>
</dbReference>
<dbReference type="InterPro" id="IPR003607">
    <property type="entry name" value="HD/PDEase_dom"/>
</dbReference>
<reference evidence="4" key="1">
    <citation type="submission" date="2016-10" db="EMBL/GenBank/DDBJ databases">
        <authorList>
            <person name="Varghese N."/>
            <person name="Submissions S."/>
        </authorList>
    </citation>
    <scope>NUCLEOTIDE SEQUENCE [LARGE SCALE GENOMIC DNA]</scope>
    <source>
        <strain evidence="4">DSM 24767</strain>
    </source>
</reference>
<evidence type="ECO:0000259" key="2">
    <source>
        <dbReference type="SMART" id="SM00471"/>
    </source>
</evidence>
<dbReference type="InterPro" id="IPR006675">
    <property type="entry name" value="HDIG_dom"/>
</dbReference>
<dbReference type="Proteomes" id="UP000198848">
    <property type="component" value="Unassembled WGS sequence"/>
</dbReference>
<feature type="domain" description="HD/PDEase" evidence="2">
    <location>
        <begin position="99"/>
        <end position="228"/>
    </location>
</feature>
<evidence type="ECO:0000313" key="4">
    <source>
        <dbReference type="Proteomes" id="UP000198848"/>
    </source>
</evidence>
<dbReference type="AlphaFoldDB" id="A0A1H0Z2Y3"/>
<dbReference type="SMART" id="SM00471">
    <property type="entry name" value="HDc"/>
    <property type="match status" value="1"/>
</dbReference>
<accession>A0A1H0Z2Y3</accession>
<dbReference type="STRING" id="1095778.SAMN04489842_0112"/>
<protein>
    <submittedName>
        <fullName evidence="3">HDIG domain-containing protein</fullName>
    </submittedName>
</protein>
<sequence length="241" mass="26819">MMRAVSGNRPPASRFIYESPETTAATDVPPELSGATADTRPPITMSEIDYDAQVREAFPELEQIDDDDLRNRVVEAWTLGLRRGGWQRIEDVPYAWNIHEVTNVEHVRGVTRIALESAREQREFHGATPDVDTIVAACLLHDVGKCYEYTDHVEDDVLVDPDPRYATEEIPHSISGYALAHEVGCPLAVQRAIPHFFGEIPTRTLEAELVKSANSASSNAITEAAMGITLQEWVEEYSQTS</sequence>